<dbReference type="GO" id="GO:0006629">
    <property type="term" value="P:lipid metabolic process"/>
    <property type="evidence" value="ECO:0007669"/>
    <property type="project" value="UniProtKB-ARBA"/>
</dbReference>
<proteinExistence type="inferred from homology"/>
<dbReference type="PROSITE" id="PS00061">
    <property type="entry name" value="ADH_SHORT"/>
    <property type="match status" value="1"/>
</dbReference>
<gene>
    <name evidence="4" type="ORF">P5673_006742</name>
</gene>
<evidence type="ECO:0000313" key="4">
    <source>
        <dbReference type="EMBL" id="KAK2568739.1"/>
    </source>
</evidence>
<dbReference type="PRINTS" id="PR00080">
    <property type="entry name" value="SDRFAMILY"/>
</dbReference>
<feature type="domain" description="Ketoreductase" evidence="3">
    <location>
        <begin position="41"/>
        <end position="225"/>
    </location>
</feature>
<evidence type="ECO:0000313" key="5">
    <source>
        <dbReference type="Proteomes" id="UP001249851"/>
    </source>
</evidence>
<keyword evidence="5" id="KW-1185">Reference proteome</keyword>
<dbReference type="SMART" id="SM00822">
    <property type="entry name" value="PKS_KR"/>
    <property type="match status" value="1"/>
</dbReference>
<dbReference type="InterPro" id="IPR020904">
    <property type="entry name" value="Sc_DH/Rdtase_CS"/>
</dbReference>
<dbReference type="Proteomes" id="UP001249851">
    <property type="component" value="Unassembled WGS sequence"/>
</dbReference>
<protein>
    <submittedName>
        <fullName evidence="4">Dehydrogenase/reductase SDR family member 7</fullName>
    </submittedName>
</protein>
<dbReference type="SUPFAM" id="SSF51735">
    <property type="entry name" value="NAD(P)-binding Rossmann-fold domains"/>
    <property type="match status" value="1"/>
</dbReference>
<dbReference type="InterPro" id="IPR036291">
    <property type="entry name" value="NAD(P)-bd_dom_sf"/>
</dbReference>
<dbReference type="EMBL" id="JARQWQ010000011">
    <property type="protein sequence ID" value="KAK2568739.1"/>
    <property type="molecule type" value="Genomic_DNA"/>
</dbReference>
<evidence type="ECO:0000256" key="1">
    <source>
        <dbReference type="ARBA" id="ARBA00023002"/>
    </source>
</evidence>
<sequence length="295" mass="32667">MLLLLAPVVVILFIIFVLDCDFVLKFKERFGDKPEDKLRGKVVWITGASSGIGEHLAYELAKCECKLVLSARRKEELERVKEGCLGFARAKSLSVDVLILPLDVTDHDNHKNHTQAIDILVNNSGRSQRSLVLDTPNIDVDQAMMDINVIGPISLTKAVVPHMIKQKSGQIVVTSSVAGKVGSPGQATYSATKFAIQGYFDALRMEVNEHNISVTLVCPGPVQTDVVANAFTEDVNKPFKEKATVRQDSKRMPPARCAQLMSIAIANRMNEVWISPNPVLLFVYVSQYCPVLYDW</sequence>
<comment type="caution">
    <text evidence="4">The sequence shown here is derived from an EMBL/GenBank/DDBJ whole genome shotgun (WGS) entry which is preliminary data.</text>
</comment>
<reference evidence="4" key="2">
    <citation type="journal article" date="2023" name="Science">
        <title>Genomic signatures of disease resistance in endangered staghorn corals.</title>
        <authorList>
            <person name="Vollmer S.V."/>
            <person name="Selwyn J.D."/>
            <person name="Despard B.A."/>
            <person name="Roesel C.L."/>
        </authorList>
    </citation>
    <scope>NUCLEOTIDE SEQUENCE</scope>
    <source>
        <strain evidence="4">K2</strain>
    </source>
</reference>
<dbReference type="InterPro" id="IPR057326">
    <property type="entry name" value="KR_dom"/>
</dbReference>
<accession>A0AAD9QWG0</accession>
<name>A0AAD9QWG0_ACRCE</name>
<dbReference type="GO" id="GO:0016491">
    <property type="term" value="F:oxidoreductase activity"/>
    <property type="evidence" value="ECO:0007669"/>
    <property type="project" value="UniProtKB-KW"/>
</dbReference>
<dbReference type="Pfam" id="PF00106">
    <property type="entry name" value="adh_short"/>
    <property type="match status" value="1"/>
</dbReference>
<dbReference type="InterPro" id="IPR053011">
    <property type="entry name" value="SDR_family_member_7"/>
</dbReference>
<dbReference type="CDD" id="cd05332">
    <property type="entry name" value="11beta-HSD1_like_SDR_c"/>
    <property type="match status" value="1"/>
</dbReference>
<dbReference type="PANTHER" id="PTHR44269">
    <property type="entry name" value="DEHYDROGENASE/REDUCTASE SDR FAMILY MEMBER 7-RELATED"/>
    <property type="match status" value="1"/>
</dbReference>
<reference evidence="4" key="1">
    <citation type="journal article" date="2023" name="G3 (Bethesda)">
        <title>Whole genome assembly and annotation of the endangered Caribbean coral Acropora cervicornis.</title>
        <authorList>
            <person name="Selwyn J.D."/>
            <person name="Vollmer S.V."/>
        </authorList>
    </citation>
    <scope>NUCLEOTIDE SEQUENCE</scope>
    <source>
        <strain evidence="4">K2</strain>
    </source>
</reference>
<evidence type="ECO:0000256" key="2">
    <source>
        <dbReference type="RuleBase" id="RU000363"/>
    </source>
</evidence>
<evidence type="ECO:0000259" key="3">
    <source>
        <dbReference type="SMART" id="SM00822"/>
    </source>
</evidence>
<dbReference type="InterPro" id="IPR002347">
    <property type="entry name" value="SDR_fam"/>
</dbReference>
<keyword evidence="1" id="KW-0560">Oxidoreductase</keyword>
<comment type="similarity">
    <text evidence="2">Belongs to the short-chain dehydrogenases/reductases (SDR) family.</text>
</comment>
<dbReference type="Gene3D" id="3.40.50.720">
    <property type="entry name" value="NAD(P)-binding Rossmann-like Domain"/>
    <property type="match status" value="1"/>
</dbReference>
<organism evidence="4 5">
    <name type="scientific">Acropora cervicornis</name>
    <name type="common">Staghorn coral</name>
    <dbReference type="NCBI Taxonomy" id="6130"/>
    <lineage>
        <taxon>Eukaryota</taxon>
        <taxon>Metazoa</taxon>
        <taxon>Cnidaria</taxon>
        <taxon>Anthozoa</taxon>
        <taxon>Hexacorallia</taxon>
        <taxon>Scleractinia</taxon>
        <taxon>Astrocoeniina</taxon>
        <taxon>Acroporidae</taxon>
        <taxon>Acropora</taxon>
    </lineage>
</organism>
<dbReference type="AlphaFoldDB" id="A0AAD9QWG0"/>
<dbReference type="PRINTS" id="PR00081">
    <property type="entry name" value="GDHRDH"/>
</dbReference>